<organism evidence="1 2">
    <name type="scientific">Secundilactobacillus oryzae JCM 18671</name>
    <dbReference type="NCBI Taxonomy" id="1291743"/>
    <lineage>
        <taxon>Bacteria</taxon>
        <taxon>Bacillati</taxon>
        <taxon>Bacillota</taxon>
        <taxon>Bacilli</taxon>
        <taxon>Lactobacillales</taxon>
        <taxon>Lactobacillaceae</taxon>
        <taxon>Secundilactobacillus</taxon>
    </lineage>
</organism>
<accession>A0A081BHW4</accession>
<comment type="caution">
    <text evidence="1">The sequence shown here is derived from an EMBL/GenBank/DDBJ whole genome shotgun (WGS) entry which is preliminary data.</text>
</comment>
<proteinExistence type="predicted"/>
<name>A0A081BHW4_9LACO</name>
<dbReference type="AlphaFoldDB" id="A0A081BHW4"/>
<sequence>MLTFLSEIRPRLIKNTKYIIRFLNIYVRTELLKPKLVAISASWYNYLNTKNSLHELRGYI</sequence>
<evidence type="ECO:0000313" key="1">
    <source>
        <dbReference type="EMBL" id="GAK47632.1"/>
    </source>
</evidence>
<protein>
    <submittedName>
        <fullName evidence="1">Uncharacterized protein</fullName>
    </submittedName>
</protein>
<reference evidence="1" key="1">
    <citation type="journal article" date="2014" name="Genome Announc.">
        <title>Draft Genome Sequence of Lactobacillus oryzae Strain SG293T.</title>
        <authorList>
            <person name="Tanizawa Y."/>
            <person name="Fujisawa T."/>
            <person name="Mochizuki T."/>
            <person name="Kaminuma E."/>
            <person name="Nakamura Y."/>
            <person name="Tohno M."/>
        </authorList>
    </citation>
    <scope>NUCLEOTIDE SEQUENCE [LARGE SCALE GENOMIC DNA]</scope>
    <source>
        <strain evidence="1">SG293</strain>
    </source>
</reference>
<dbReference type="EMBL" id="BBJM01000009">
    <property type="protein sequence ID" value="GAK47632.1"/>
    <property type="molecule type" value="Genomic_DNA"/>
</dbReference>
<gene>
    <name evidence="1" type="ORF">LOSG293_090570</name>
</gene>
<keyword evidence="2" id="KW-1185">Reference proteome</keyword>
<evidence type="ECO:0000313" key="2">
    <source>
        <dbReference type="Proteomes" id="UP000028700"/>
    </source>
</evidence>
<dbReference type="Proteomes" id="UP000028700">
    <property type="component" value="Unassembled WGS sequence"/>
</dbReference>